<feature type="domain" description="Acyl-CoA oxidase/dehydrogenase middle" evidence="7">
    <location>
        <begin position="121"/>
        <end position="216"/>
    </location>
</feature>
<evidence type="ECO:0000256" key="1">
    <source>
        <dbReference type="ARBA" id="ARBA00001974"/>
    </source>
</evidence>
<organism evidence="9 10">
    <name type="scientific">Anaeroselena agilis</name>
    <dbReference type="NCBI Taxonomy" id="3063788"/>
    <lineage>
        <taxon>Bacteria</taxon>
        <taxon>Bacillati</taxon>
        <taxon>Bacillota</taxon>
        <taxon>Negativicutes</taxon>
        <taxon>Acetonemataceae</taxon>
        <taxon>Anaeroselena</taxon>
    </lineage>
</organism>
<evidence type="ECO:0000313" key="9">
    <source>
        <dbReference type="EMBL" id="MDT8902589.1"/>
    </source>
</evidence>
<keyword evidence="4 5" id="KW-0274">FAD</keyword>
<name>A0ABU3P0L6_9FIRM</name>
<evidence type="ECO:0000256" key="5">
    <source>
        <dbReference type="RuleBase" id="RU362125"/>
    </source>
</evidence>
<evidence type="ECO:0000259" key="7">
    <source>
        <dbReference type="Pfam" id="PF02770"/>
    </source>
</evidence>
<keyword evidence="5" id="KW-0560">Oxidoreductase</keyword>
<dbReference type="InterPro" id="IPR013786">
    <property type="entry name" value="AcylCoA_DH/ox_N"/>
</dbReference>
<dbReference type="PANTHER" id="PTHR43884:SF12">
    <property type="entry name" value="ISOVALERYL-COA DEHYDROGENASE, MITOCHONDRIAL-RELATED"/>
    <property type="match status" value="1"/>
</dbReference>
<dbReference type="PROSITE" id="PS00072">
    <property type="entry name" value="ACYL_COA_DH_1"/>
    <property type="match status" value="1"/>
</dbReference>
<dbReference type="InterPro" id="IPR036250">
    <property type="entry name" value="AcylCo_DH-like_C"/>
</dbReference>
<dbReference type="InterPro" id="IPR037069">
    <property type="entry name" value="AcylCoA_DH/ox_N_sf"/>
</dbReference>
<feature type="domain" description="Acyl-CoA dehydrogenase/oxidase C-terminal" evidence="6">
    <location>
        <begin position="228"/>
        <end position="374"/>
    </location>
</feature>
<comment type="cofactor">
    <cofactor evidence="1 5">
        <name>FAD</name>
        <dbReference type="ChEBI" id="CHEBI:57692"/>
    </cofactor>
</comment>
<reference evidence="9 10" key="1">
    <citation type="submission" date="2023-07" db="EMBL/GenBank/DDBJ databases">
        <title>The novel representative of Negativicutes class, Anaeroselena agilis gen. nov. sp. nov.</title>
        <authorList>
            <person name="Prokofeva M.I."/>
            <person name="Elcheninov A.G."/>
            <person name="Klyukina A."/>
            <person name="Kublanov I.V."/>
            <person name="Frolov E.N."/>
            <person name="Podosokorskaya O.A."/>
        </authorList>
    </citation>
    <scope>NUCLEOTIDE SEQUENCE [LARGE SCALE GENOMIC DNA]</scope>
    <source>
        <strain evidence="9 10">4137-cl</strain>
    </source>
</reference>
<dbReference type="Gene3D" id="2.40.110.10">
    <property type="entry name" value="Butyryl-CoA Dehydrogenase, subunit A, domain 2"/>
    <property type="match status" value="1"/>
</dbReference>
<dbReference type="PANTHER" id="PTHR43884">
    <property type="entry name" value="ACYL-COA DEHYDROGENASE"/>
    <property type="match status" value="1"/>
</dbReference>
<comment type="caution">
    <text evidence="9">The sequence shown here is derived from an EMBL/GenBank/DDBJ whole genome shotgun (WGS) entry which is preliminary data.</text>
</comment>
<dbReference type="InterPro" id="IPR009100">
    <property type="entry name" value="AcylCoA_DH/oxidase_NM_dom_sf"/>
</dbReference>
<dbReference type="PIRSF" id="PIRSF016578">
    <property type="entry name" value="HsaA"/>
    <property type="match status" value="1"/>
</dbReference>
<dbReference type="SUPFAM" id="SSF47203">
    <property type="entry name" value="Acyl-CoA dehydrogenase C-terminal domain-like"/>
    <property type="match status" value="1"/>
</dbReference>
<sequence length="380" mass="40562">MADKSLTPEQQRLQLLAREFTAKHIIPVAAEYDRSGEFPLFIVEEAKKAGLICNAVPTEYGGAGYDSVSQAAIVEEWAYGCAAFATTLGGNGLSCYPLLIAGTEEQKKLYFSRIVAGGLGGFALTEPGAGSDAGAVATTAKLEGDEWVLNGTKCFATSCGYANIMIIFASTDPSLGVKGLSAFIVEQERPGLTVGAVEHKLGIRSSNTVELLLKNVRIPKNHLLGKEGEGMKIAMKTLDMARPMVASQGVGIARRALDEAIKFAKSHLDVNGKPLAANQSIAFKLADMAIQTEAAKQLVRNCLRLKDSGLPYTKEAAMAKTFATDTGMRVAADAMEIMGAYGYSQDSVVEKLVRDAKIQQIYEGTNQIQRLVISGIILKD</sequence>
<dbReference type="Pfam" id="PF02770">
    <property type="entry name" value="Acyl-CoA_dh_M"/>
    <property type="match status" value="1"/>
</dbReference>
<dbReference type="Pfam" id="PF00441">
    <property type="entry name" value="Acyl-CoA_dh_1"/>
    <property type="match status" value="1"/>
</dbReference>
<accession>A0ABU3P0L6</accession>
<dbReference type="Pfam" id="PF02771">
    <property type="entry name" value="Acyl-CoA_dh_N"/>
    <property type="match status" value="1"/>
</dbReference>
<dbReference type="InterPro" id="IPR006091">
    <property type="entry name" value="Acyl-CoA_Oxase/DH_mid-dom"/>
</dbReference>
<gene>
    <name evidence="9" type="ORF">Q4T40_15170</name>
</gene>
<keyword evidence="10" id="KW-1185">Reference proteome</keyword>
<keyword evidence="3 5" id="KW-0285">Flavoprotein</keyword>
<evidence type="ECO:0000256" key="2">
    <source>
        <dbReference type="ARBA" id="ARBA00009347"/>
    </source>
</evidence>
<comment type="similarity">
    <text evidence="2 5">Belongs to the acyl-CoA dehydrogenase family.</text>
</comment>
<evidence type="ECO:0000256" key="4">
    <source>
        <dbReference type="ARBA" id="ARBA00022827"/>
    </source>
</evidence>
<dbReference type="Proteomes" id="UP001254848">
    <property type="component" value="Unassembled WGS sequence"/>
</dbReference>
<dbReference type="EMBL" id="JAUOZS010000001">
    <property type="protein sequence ID" value="MDT8902589.1"/>
    <property type="molecule type" value="Genomic_DNA"/>
</dbReference>
<evidence type="ECO:0000259" key="6">
    <source>
        <dbReference type="Pfam" id="PF00441"/>
    </source>
</evidence>
<dbReference type="RefSeq" id="WP_413781069.1">
    <property type="nucleotide sequence ID" value="NZ_JAUOZS010000001.1"/>
</dbReference>
<dbReference type="InterPro" id="IPR009075">
    <property type="entry name" value="AcylCo_DH/oxidase_C"/>
</dbReference>
<feature type="domain" description="Acyl-CoA dehydrogenase/oxidase N-terminal" evidence="8">
    <location>
        <begin position="7"/>
        <end position="117"/>
    </location>
</feature>
<dbReference type="Gene3D" id="1.10.540.10">
    <property type="entry name" value="Acyl-CoA dehydrogenase/oxidase, N-terminal domain"/>
    <property type="match status" value="1"/>
</dbReference>
<evidence type="ECO:0000259" key="8">
    <source>
        <dbReference type="Pfam" id="PF02771"/>
    </source>
</evidence>
<dbReference type="SUPFAM" id="SSF56645">
    <property type="entry name" value="Acyl-CoA dehydrogenase NM domain-like"/>
    <property type="match status" value="1"/>
</dbReference>
<dbReference type="InterPro" id="IPR006089">
    <property type="entry name" value="Acyl-CoA_DH_CS"/>
</dbReference>
<proteinExistence type="inferred from homology"/>
<evidence type="ECO:0000313" key="10">
    <source>
        <dbReference type="Proteomes" id="UP001254848"/>
    </source>
</evidence>
<dbReference type="Gene3D" id="1.20.140.10">
    <property type="entry name" value="Butyryl-CoA Dehydrogenase, subunit A, domain 3"/>
    <property type="match status" value="1"/>
</dbReference>
<protein>
    <submittedName>
        <fullName evidence="9">Acyl-CoA dehydrogenase family protein</fullName>
    </submittedName>
</protein>
<dbReference type="InterPro" id="IPR046373">
    <property type="entry name" value="Acyl-CoA_Oxase/DH_mid-dom_sf"/>
</dbReference>
<evidence type="ECO:0000256" key="3">
    <source>
        <dbReference type="ARBA" id="ARBA00022630"/>
    </source>
</evidence>